<dbReference type="Pfam" id="PF07298">
    <property type="entry name" value="NnrU"/>
    <property type="match status" value="1"/>
</dbReference>
<feature type="transmembrane region" description="Helical" evidence="5">
    <location>
        <begin position="72"/>
        <end position="93"/>
    </location>
</feature>
<dbReference type="Proteomes" id="UP000218151">
    <property type="component" value="Unassembled WGS sequence"/>
</dbReference>
<feature type="transmembrane region" description="Helical" evidence="5">
    <location>
        <begin position="37"/>
        <end position="60"/>
    </location>
</feature>
<feature type="domain" description="NnrU" evidence="6">
    <location>
        <begin position="8"/>
        <end position="220"/>
    </location>
</feature>
<protein>
    <submittedName>
        <fullName evidence="7">MFS transporter</fullName>
    </submittedName>
</protein>
<proteinExistence type="predicted"/>
<evidence type="ECO:0000256" key="1">
    <source>
        <dbReference type="ARBA" id="ARBA00004141"/>
    </source>
</evidence>
<name>A0A2A2SEI6_9SPHN</name>
<feature type="transmembrane region" description="Helical" evidence="5">
    <location>
        <begin position="140"/>
        <end position="159"/>
    </location>
</feature>
<evidence type="ECO:0000313" key="8">
    <source>
        <dbReference type="Proteomes" id="UP000218151"/>
    </source>
</evidence>
<keyword evidence="8" id="KW-1185">Reference proteome</keyword>
<comment type="caution">
    <text evidence="7">The sequence shown here is derived from an EMBL/GenBank/DDBJ whole genome shotgun (WGS) entry which is preliminary data.</text>
</comment>
<evidence type="ECO:0000313" key="7">
    <source>
        <dbReference type="EMBL" id="PAX07658.1"/>
    </source>
</evidence>
<accession>A0A2A2SEI6</accession>
<keyword evidence="3 5" id="KW-1133">Transmembrane helix</keyword>
<evidence type="ECO:0000256" key="2">
    <source>
        <dbReference type="ARBA" id="ARBA00022692"/>
    </source>
</evidence>
<keyword evidence="4 5" id="KW-0472">Membrane</keyword>
<reference evidence="8" key="1">
    <citation type="submission" date="2017-09" db="EMBL/GenBank/DDBJ databases">
        <authorList>
            <person name="Feng G."/>
            <person name="Zhu H."/>
        </authorList>
    </citation>
    <scope>NUCLEOTIDE SEQUENCE [LARGE SCALE GENOMIC DNA]</scope>
    <source>
        <strain evidence="8">1PNM-20</strain>
    </source>
</reference>
<evidence type="ECO:0000256" key="4">
    <source>
        <dbReference type="ARBA" id="ARBA00023136"/>
    </source>
</evidence>
<dbReference type="RefSeq" id="WP_095997900.1">
    <property type="nucleotide sequence ID" value="NZ_NSLI01000003.1"/>
</dbReference>
<comment type="subcellular location">
    <subcellularLocation>
        <location evidence="1">Membrane</location>
        <topology evidence="1">Multi-pass membrane protein</topology>
    </subcellularLocation>
</comment>
<dbReference type="AlphaFoldDB" id="A0A2A2SEI6"/>
<dbReference type="OrthoDB" id="7828645at2"/>
<evidence type="ECO:0000256" key="3">
    <source>
        <dbReference type="ARBA" id="ARBA00022989"/>
    </source>
</evidence>
<dbReference type="Gene3D" id="1.20.120.1630">
    <property type="match status" value="1"/>
</dbReference>
<keyword evidence="2 5" id="KW-0812">Transmembrane</keyword>
<gene>
    <name evidence="7" type="ORF">CKY28_08405</name>
</gene>
<dbReference type="EMBL" id="NSLI01000003">
    <property type="protein sequence ID" value="PAX07658.1"/>
    <property type="molecule type" value="Genomic_DNA"/>
</dbReference>
<organism evidence="7 8">
    <name type="scientific">Sphingomonas lenta</name>
    <dbReference type="NCBI Taxonomy" id="1141887"/>
    <lineage>
        <taxon>Bacteria</taxon>
        <taxon>Pseudomonadati</taxon>
        <taxon>Pseudomonadota</taxon>
        <taxon>Alphaproteobacteria</taxon>
        <taxon>Sphingomonadales</taxon>
        <taxon>Sphingomonadaceae</taxon>
        <taxon>Sphingomonas</taxon>
    </lineage>
</organism>
<evidence type="ECO:0000256" key="5">
    <source>
        <dbReference type="SAM" id="Phobius"/>
    </source>
</evidence>
<feature type="transmembrane region" description="Helical" evidence="5">
    <location>
        <begin position="6"/>
        <end position="25"/>
    </location>
</feature>
<sequence length="231" mass="24233">MSDWGWVAAAAAAFVGSHLSLSHLFRGPLVAALGSRGFLLVYSLVAAGTLGWLVSAYRASALTPPLWPVGDAIWAVATVVTLVASVLFMGSLVRNPAFPSGGPPAEPPREARGVYAVTRHPMMWAFALWGLAHIAVHPVAAQIVLAGSIVVLALAGSALQDRKKLAREPGWRAWEARTSFWPFAAIAGGRARLGGFGGHALGGGVVLWLGATWAHMPLAGWAAGVWRWIHG</sequence>
<evidence type="ECO:0000259" key="6">
    <source>
        <dbReference type="Pfam" id="PF07298"/>
    </source>
</evidence>
<dbReference type="GO" id="GO:0016020">
    <property type="term" value="C:membrane"/>
    <property type="evidence" value="ECO:0007669"/>
    <property type="project" value="UniProtKB-SubCell"/>
</dbReference>
<dbReference type="InterPro" id="IPR009915">
    <property type="entry name" value="NnrU_dom"/>
</dbReference>